<dbReference type="Proteomes" id="UP001160142">
    <property type="component" value="Unassembled WGS sequence"/>
</dbReference>
<evidence type="ECO:0000256" key="5">
    <source>
        <dbReference type="ARBA" id="ARBA00022989"/>
    </source>
</evidence>
<evidence type="ECO:0000313" key="16">
    <source>
        <dbReference type="Proteomes" id="UP001160142"/>
    </source>
</evidence>
<sequence>MDLYSFPPIAAALDAAHSVITWLIAALTPFAAGAAPTLSIVLLTVVIRSLLLPASVAAFRGDLERRRLAPRIAELRTRYSKNPEMLQRKTMELYARERVSPFAGILPLLIQLPVLSLVYGLFVLPTINGHANGLLAETFAGVPLSSSFVGLVGGGSDPLHLAVVGSLLALIALVVWLSRRYAAPIAPQPDVASPGLGAITRVLGFLPFVTVVFAAVVPLAATVYLATTTTWTFVERQVMRRALDPNRRMRGSESTA</sequence>
<dbReference type="PANTHER" id="PTHR12428">
    <property type="entry name" value="OXA1"/>
    <property type="match status" value="1"/>
</dbReference>
<evidence type="ECO:0000256" key="1">
    <source>
        <dbReference type="ARBA" id="ARBA00004141"/>
    </source>
</evidence>
<accession>A0ABT6KMU0</accession>
<comment type="subunit">
    <text evidence="8">Interacts with the Sec translocase complex via SecD. Specifically interacts with transmembrane segments of nascent integral membrane proteins during membrane integration.</text>
</comment>
<dbReference type="InterPro" id="IPR028055">
    <property type="entry name" value="YidC/Oxa/ALB_C"/>
</dbReference>
<dbReference type="Pfam" id="PF02096">
    <property type="entry name" value="60KD_IMP"/>
    <property type="match status" value="1"/>
</dbReference>
<comment type="caution">
    <text evidence="15">The sequence shown here is derived from an EMBL/GenBank/DDBJ whole genome shotgun (WGS) entry which is preliminary data.</text>
</comment>
<comment type="function">
    <text evidence="7">Required for the insertion and/or proper folding and/or complex formation of integral membrane proteins into the membrane. Involved in integration of membrane proteins that insert both dependently and independently of the Sec translocase complex, as well as at least some lipoproteins. Aids folding of multispanning membrane proteins.</text>
</comment>
<reference evidence="15 16" key="1">
    <citation type="submission" date="2023-04" db="EMBL/GenBank/DDBJ databases">
        <title>Genome Encyclopedia of Bacteria and Archaea VI: Functional Genomics of Type Strains.</title>
        <authorList>
            <person name="Whitman W."/>
        </authorList>
    </citation>
    <scope>NUCLEOTIDE SEQUENCE [LARGE SCALE GENOMIC DNA]</scope>
    <source>
        <strain evidence="15 16">SG_E_30_P1</strain>
    </source>
</reference>
<dbReference type="RefSeq" id="WP_322133638.1">
    <property type="nucleotide sequence ID" value="NZ_CP085036.1"/>
</dbReference>
<feature type="transmembrane region" description="Helical" evidence="13">
    <location>
        <begin position="12"/>
        <end position="32"/>
    </location>
</feature>
<evidence type="ECO:0000313" key="15">
    <source>
        <dbReference type="EMBL" id="MDH6181321.1"/>
    </source>
</evidence>
<feature type="transmembrane region" description="Helical" evidence="13">
    <location>
        <begin position="134"/>
        <end position="152"/>
    </location>
</feature>
<evidence type="ECO:0000256" key="6">
    <source>
        <dbReference type="ARBA" id="ARBA00023136"/>
    </source>
</evidence>
<name>A0ABT6KMU0_9MICO</name>
<evidence type="ECO:0000256" key="4">
    <source>
        <dbReference type="ARBA" id="ARBA00022692"/>
    </source>
</evidence>
<keyword evidence="6 13" id="KW-0472">Membrane</keyword>
<dbReference type="EMBL" id="JARXVQ010000001">
    <property type="protein sequence ID" value="MDH6181321.1"/>
    <property type="molecule type" value="Genomic_DNA"/>
</dbReference>
<evidence type="ECO:0000256" key="12">
    <source>
        <dbReference type="RuleBase" id="RU003945"/>
    </source>
</evidence>
<evidence type="ECO:0000259" key="14">
    <source>
        <dbReference type="Pfam" id="PF02096"/>
    </source>
</evidence>
<feature type="transmembrane region" description="Helical" evidence="13">
    <location>
        <begin position="159"/>
        <end position="178"/>
    </location>
</feature>
<organism evidence="15 16">
    <name type="scientific">Antiquaquibacter oligotrophicus</name>
    <dbReference type="NCBI Taxonomy" id="2880260"/>
    <lineage>
        <taxon>Bacteria</taxon>
        <taxon>Bacillati</taxon>
        <taxon>Actinomycetota</taxon>
        <taxon>Actinomycetes</taxon>
        <taxon>Micrococcales</taxon>
        <taxon>Microbacteriaceae</taxon>
        <taxon>Antiquaquibacter</taxon>
    </lineage>
</organism>
<evidence type="ECO:0000256" key="7">
    <source>
        <dbReference type="ARBA" id="ARBA00025034"/>
    </source>
</evidence>
<evidence type="ECO:0000256" key="11">
    <source>
        <dbReference type="ARBA" id="ARBA00033342"/>
    </source>
</evidence>
<proteinExistence type="inferred from homology"/>
<feature type="transmembrane region" description="Helical" evidence="13">
    <location>
        <begin position="198"/>
        <end position="226"/>
    </location>
</feature>
<dbReference type="InterPro" id="IPR001708">
    <property type="entry name" value="YidC/ALB3/OXA1/COX18"/>
</dbReference>
<keyword evidence="5 13" id="KW-1133">Transmembrane helix</keyword>
<comment type="similarity">
    <text evidence="2">Belongs to the OXA1/ALB3/YidC family. Type 1 subfamily.</text>
</comment>
<feature type="transmembrane region" description="Helical" evidence="13">
    <location>
        <begin position="99"/>
        <end position="122"/>
    </location>
</feature>
<keyword evidence="4 12" id="KW-0812">Transmembrane</keyword>
<evidence type="ECO:0000256" key="13">
    <source>
        <dbReference type="SAM" id="Phobius"/>
    </source>
</evidence>
<evidence type="ECO:0000256" key="9">
    <source>
        <dbReference type="ARBA" id="ARBA00031538"/>
    </source>
</evidence>
<evidence type="ECO:0000256" key="3">
    <source>
        <dbReference type="ARBA" id="ARBA00015325"/>
    </source>
</evidence>
<comment type="subcellular location">
    <subcellularLocation>
        <location evidence="1 12">Membrane</location>
        <topology evidence="1 12">Multi-pass membrane protein</topology>
    </subcellularLocation>
</comment>
<evidence type="ECO:0000256" key="10">
    <source>
        <dbReference type="ARBA" id="ARBA00033245"/>
    </source>
</evidence>
<feature type="domain" description="Membrane insertase YidC/Oxa/ALB C-terminal" evidence="14">
    <location>
        <begin position="38"/>
        <end position="240"/>
    </location>
</feature>
<evidence type="ECO:0000256" key="8">
    <source>
        <dbReference type="ARBA" id="ARBA00026028"/>
    </source>
</evidence>
<dbReference type="NCBIfam" id="TIGR03592">
    <property type="entry name" value="yidC_oxa1_cterm"/>
    <property type="match status" value="1"/>
</dbReference>
<protein>
    <recommendedName>
        <fullName evidence="3">Membrane protein insertase YidC</fullName>
    </recommendedName>
    <alternativeName>
        <fullName evidence="11">Foldase YidC</fullName>
    </alternativeName>
    <alternativeName>
        <fullName evidence="10">Membrane integrase YidC</fullName>
    </alternativeName>
    <alternativeName>
        <fullName evidence="9">Membrane protein YidC</fullName>
    </alternativeName>
</protein>
<evidence type="ECO:0000256" key="2">
    <source>
        <dbReference type="ARBA" id="ARBA00010527"/>
    </source>
</evidence>
<keyword evidence="16" id="KW-1185">Reference proteome</keyword>
<dbReference type="PANTHER" id="PTHR12428:SF65">
    <property type="entry name" value="CYTOCHROME C OXIDASE ASSEMBLY PROTEIN COX18, MITOCHONDRIAL"/>
    <property type="match status" value="1"/>
</dbReference>
<gene>
    <name evidence="15" type="ORF">M2152_001503</name>
</gene>